<evidence type="ECO:0000313" key="3">
    <source>
        <dbReference type="Proteomes" id="UP000222788"/>
    </source>
</evidence>
<gene>
    <name evidence="2" type="ORF">CFIMG_007681RA00001</name>
</gene>
<evidence type="ECO:0000256" key="1">
    <source>
        <dbReference type="SAM" id="MobiDB-lite"/>
    </source>
</evidence>
<reference evidence="2 3" key="1">
    <citation type="journal article" date="2013" name="Fungal Biol.">
        <title>Analysis of microsatellite markers in the genome of the plant pathogen Ceratocystis fimbriata.</title>
        <authorList>
            <person name="Simpson M.C."/>
            <person name="Wilken P.M."/>
            <person name="Coetzee M.P."/>
            <person name="Wingfield M.J."/>
            <person name="Wingfield B.D."/>
        </authorList>
    </citation>
    <scope>NUCLEOTIDE SEQUENCE [LARGE SCALE GENOMIC DNA]</scope>
    <source>
        <strain evidence="2 3">CBS 114723</strain>
    </source>
</reference>
<evidence type="ECO:0000313" key="2">
    <source>
        <dbReference type="EMBL" id="PHH54894.1"/>
    </source>
</evidence>
<reference evidence="2 3" key="2">
    <citation type="journal article" date="2013" name="IMA Fungus">
        <title>IMA Genome-F 1: Ceratocystis fimbriata: Draft nuclear genome sequence for the plant pathogen, Ceratocystis fimbriata.</title>
        <authorList>
            <person name="Wilken P.M."/>
            <person name="Steenkamp E.T."/>
            <person name="Wingfield M.J."/>
            <person name="de Beer Z.W."/>
            <person name="Wingfield B.D."/>
        </authorList>
    </citation>
    <scope>NUCLEOTIDE SEQUENCE [LARGE SCALE GENOMIC DNA]</scope>
    <source>
        <strain evidence="2 3">CBS 114723</strain>
    </source>
</reference>
<protein>
    <submittedName>
        <fullName evidence="2">Uncharacterized protein</fullName>
    </submittedName>
</protein>
<sequence length="343" mass="37002">MRPSRSSFATRRSNTAPALHTSMPMPMPLTIPMPMTPVSTTQSASAEPVIASNSLWMSGTALVNHRGDERFHLRTTTHHGRSYIAIALPNENALLRISPLVPVSLTPCSSTASTSSAIAAVRLEKAMLADTQARPAPNFIRAMRNGARNHLFNGRDRQSSSSHVSDREFIAPAFTPVTTRAASSDSHFSIASVAAAATVKPGVSVAALSKLFITKRSRLNTSNSGRLGLSLGLGLGLSRAKQSCLAIWEFLPTLTSIKGCDAPIWRFKAVAQNSHETTWYRAPAEDDEAEFQLVAFEDVSCGCPRLIVHVAMEESAYHHLLGLWLTRLLDEAKCKATGDQGVS</sequence>
<feature type="compositionally biased region" description="Polar residues" evidence="1">
    <location>
        <begin position="1"/>
        <end position="16"/>
    </location>
</feature>
<dbReference type="AlphaFoldDB" id="A0A2C5XES7"/>
<keyword evidence="3" id="KW-1185">Reference proteome</keyword>
<dbReference type="EMBL" id="APWK03000018">
    <property type="protein sequence ID" value="PHH54894.1"/>
    <property type="molecule type" value="Genomic_DNA"/>
</dbReference>
<accession>A0A2C5XES7</accession>
<comment type="caution">
    <text evidence="2">The sequence shown here is derived from an EMBL/GenBank/DDBJ whole genome shotgun (WGS) entry which is preliminary data.</text>
</comment>
<name>A0A2C5XES7_9PEZI</name>
<dbReference type="Proteomes" id="UP000222788">
    <property type="component" value="Unassembled WGS sequence"/>
</dbReference>
<proteinExistence type="predicted"/>
<feature type="region of interest" description="Disordered" evidence="1">
    <location>
        <begin position="1"/>
        <end position="25"/>
    </location>
</feature>
<organism evidence="2 3">
    <name type="scientific">Ceratocystis fimbriata CBS 114723</name>
    <dbReference type="NCBI Taxonomy" id="1035309"/>
    <lineage>
        <taxon>Eukaryota</taxon>
        <taxon>Fungi</taxon>
        <taxon>Dikarya</taxon>
        <taxon>Ascomycota</taxon>
        <taxon>Pezizomycotina</taxon>
        <taxon>Sordariomycetes</taxon>
        <taxon>Hypocreomycetidae</taxon>
        <taxon>Microascales</taxon>
        <taxon>Ceratocystidaceae</taxon>
        <taxon>Ceratocystis</taxon>
    </lineage>
</organism>